<evidence type="ECO:0000313" key="3">
    <source>
        <dbReference type="EMBL" id="EJK50458.1"/>
    </source>
</evidence>
<dbReference type="PROSITE" id="PS50076">
    <property type="entry name" value="DNAJ_2"/>
    <property type="match status" value="1"/>
</dbReference>
<evidence type="ECO:0000259" key="2">
    <source>
        <dbReference type="PROSITE" id="PS50076"/>
    </source>
</evidence>
<dbReference type="CDD" id="cd06257">
    <property type="entry name" value="DnaJ"/>
    <property type="match status" value="1"/>
</dbReference>
<sequence>MRSYSRFGLEIGRTVNGKETASETECVLFPRPSFFSKTKNAPALANEPFDGSIVQSVPVSENAPVEIHKPSRRERREASAERAKKKAELVHSFRTTFGTTSILTFASRRRAKPWVPSSTSSTTSTMTQVKDDHIKREDTLKMFYDIPNIRTTIAVRQPTVLQWKSSQEGMILLQTFQPDSWIGLSMLKMLQFGRKELIRSCMLDPQRELPARPNWGSRDSSDRGANSQSNSSSQRREQSGPRGKKEQADDHHPGRASREEEPTSRWDSFGVLGLGLDATEMEVKTAYRMLALQNHPDKIDLNELA</sequence>
<keyword evidence="4" id="KW-1185">Reference proteome</keyword>
<dbReference type="Gene3D" id="1.10.287.110">
    <property type="entry name" value="DnaJ domain"/>
    <property type="match status" value="1"/>
</dbReference>
<comment type="caution">
    <text evidence="3">The sequence shown here is derived from an EMBL/GenBank/DDBJ whole genome shotgun (WGS) entry which is preliminary data.</text>
</comment>
<dbReference type="AlphaFoldDB" id="K0RA00"/>
<proteinExistence type="predicted"/>
<organism evidence="3 4">
    <name type="scientific">Thalassiosira oceanica</name>
    <name type="common">Marine diatom</name>
    <dbReference type="NCBI Taxonomy" id="159749"/>
    <lineage>
        <taxon>Eukaryota</taxon>
        <taxon>Sar</taxon>
        <taxon>Stramenopiles</taxon>
        <taxon>Ochrophyta</taxon>
        <taxon>Bacillariophyta</taxon>
        <taxon>Coscinodiscophyceae</taxon>
        <taxon>Thalassiosirophycidae</taxon>
        <taxon>Thalassiosirales</taxon>
        <taxon>Thalassiosiraceae</taxon>
        <taxon>Thalassiosira</taxon>
    </lineage>
</organism>
<dbReference type="Proteomes" id="UP000266841">
    <property type="component" value="Unassembled WGS sequence"/>
</dbReference>
<reference evidence="3 4" key="1">
    <citation type="journal article" date="2012" name="Genome Biol.">
        <title>Genome and low-iron response of an oceanic diatom adapted to chronic iron limitation.</title>
        <authorList>
            <person name="Lommer M."/>
            <person name="Specht M."/>
            <person name="Roy A.S."/>
            <person name="Kraemer L."/>
            <person name="Andreson R."/>
            <person name="Gutowska M.A."/>
            <person name="Wolf J."/>
            <person name="Bergner S.V."/>
            <person name="Schilhabel M.B."/>
            <person name="Klostermeier U.C."/>
            <person name="Beiko R.G."/>
            <person name="Rosenstiel P."/>
            <person name="Hippler M."/>
            <person name="Laroche J."/>
        </authorList>
    </citation>
    <scope>NUCLEOTIDE SEQUENCE [LARGE SCALE GENOMIC DNA]</scope>
    <source>
        <strain evidence="3 4">CCMP1005</strain>
    </source>
</reference>
<dbReference type="OrthoDB" id="259708at2759"/>
<evidence type="ECO:0000256" key="1">
    <source>
        <dbReference type="SAM" id="MobiDB-lite"/>
    </source>
</evidence>
<gene>
    <name evidence="3" type="ORF">THAOC_30567</name>
</gene>
<feature type="compositionally biased region" description="Low complexity" evidence="1">
    <location>
        <begin position="223"/>
        <end position="233"/>
    </location>
</feature>
<dbReference type="InterPro" id="IPR036869">
    <property type="entry name" value="J_dom_sf"/>
</dbReference>
<name>K0RA00_THAOC</name>
<protein>
    <recommendedName>
        <fullName evidence="2">J domain-containing protein</fullName>
    </recommendedName>
</protein>
<dbReference type="SUPFAM" id="SSF46565">
    <property type="entry name" value="Chaperone J-domain"/>
    <property type="match status" value="1"/>
</dbReference>
<evidence type="ECO:0000313" key="4">
    <source>
        <dbReference type="Proteomes" id="UP000266841"/>
    </source>
</evidence>
<feature type="compositionally biased region" description="Basic and acidic residues" evidence="1">
    <location>
        <begin position="234"/>
        <end position="264"/>
    </location>
</feature>
<dbReference type="Pfam" id="PF00226">
    <property type="entry name" value="DnaJ"/>
    <property type="match status" value="1"/>
</dbReference>
<feature type="domain" description="J" evidence="2">
    <location>
        <begin position="267"/>
        <end position="305"/>
    </location>
</feature>
<dbReference type="EMBL" id="AGNL01043641">
    <property type="protein sequence ID" value="EJK50458.1"/>
    <property type="molecule type" value="Genomic_DNA"/>
</dbReference>
<dbReference type="InterPro" id="IPR001623">
    <property type="entry name" value="DnaJ_domain"/>
</dbReference>
<feature type="region of interest" description="Disordered" evidence="1">
    <location>
        <begin position="205"/>
        <end position="269"/>
    </location>
</feature>
<accession>K0RA00</accession>